<dbReference type="AlphaFoldDB" id="A0A811RJI7"/>
<sequence length="80" mass="8724">MLLVKNHEAVQWVFGLATLRYHGGARHITPRSMSTRPTSEKANVFGSGILLLSLVTAQLAFELDQCHGLRTSRISSGGEC</sequence>
<accession>A0A811RJI7</accession>
<evidence type="ECO:0000313" key="2">
    <source>
        <dbReference type="Proteomes" id="UP000604825"/>
    </source>
</evidence>
<gene>
    <name evidence="1" type="ORF">NCGR_LOCUS53399</name>
</gene>
<dbReference type="Proteomes" id="UP000604825">
    <property type="component" value="Unassembled WGS sequence"/>
</dbReference>
<proteinExistence type="predicted"/>
<reference evidence="1" key="1">
    <citation type="submission" date="2020-10" db="EMBL/GenBank/DDBJ databases">
        <authorList>
            <person name="Han B."/>
            <person name="Lu T."/>
            <person name="Zhao Q."/>
            <person name="Huang X."/>
            <person name="Zhao Y."/>
        </authorList>
    </citation>
    <scope>NUCLEOTIDE SEQUENCE</scope>
</reference>
<name>A0A811RJI7_9POAL</name>
<dbReference type="EMBL" id="CAJGYO010000015">
    <property type="protein sequence ID" value="CAD6270103.1"/>
    <property type="molecule type" value="Genomic_DNA"/>
</dbReference>
<organism evidence="1 2">
    <name type="scientific">Miscanthus lutarioriparius</name>
    <dbReference type="NCBI Taxonomy" id="422564"/>
    <lineage>
        <taxon>Eukaryota</taxon>
        <taxon>Viridiplantae</taxon>
        <taxon>Streptophyta</taxon>
        <taxon>Embryophyta</taxon>
        <taxon>Tracheophyta</taxon>
        <taxon>Spermatophyta</taxon>
        <taxon>Magnoliopsida</taxon>
        <taxon>Liliopsida</taxon>
        <taxon>Poales</taxon>
        <taxon>Poaceae</taxon>
        <taxon>PACMAD clade</taxon>
        <taxon>Panicoideae</taxon>
        <taxon>Andropogonodae</taxon>
        <taxon>Andropogoneae</taxon>
        <taxon>Saccharinae</taxon>
        <taxon>Miscanthus</taxon>
    </lineage>
</organism>
<comment type="caution">
    <text evidence="1">The sequence shown here is derived from an EMBL/GenBank/DDBJ whole genome shotgun (WGS) entry which is preliminary data.</text>
</comment>
<evidence type="ECO:0000313" key="1">
    <source>
        <dbReference type="EMBL" id="CAD6270103.1"/>
    </source>
</evidence>
<keyword evidence="2" id="KW-1185">Reference proteome</keyword>
<protein>
    <submittedName>
        <fullName evidence="1">Uncharacterized protein</fullName>
    </submittedName>
</protein>